<evidence type="ECO:0000256" key="7">
    <source>
        <dbReference type="ARBA" id="ARBA00023319"/>
    </source>
</evidence>
<dbReference type="AlphaFoldDB" id="A0AAV4VSP6"/>
<dbReference type="Pfam" id="PF07679">
    <property type="entry name" value="I-set"/>
    <property type="match status" value="2"/>
</dbReference>
<dbReference type="InterPro" id="IPR013783">
    <property type="entry name" value="Ig-like_fold"/>
</dbReference>
<comment type="caution">
    <text evidence="9">The sequence shown here is derived from an EMBL/GenBank/DDBJ whole genome shotgun (WGS) entry which is preliminary data.</text>
</comment>
<dbReference type="Gene3D" id="2.60.40.10">
    <property type="entry name" value="Immunoglobulins"/>
    <property type="match status" value="2"/>
</dbReference>
<dbReference type="SUPFAM" id="SSF48726">
    <property type="entry name" value="Immunoglobulin"/>
    <property type="match status" value="2"/>
</dbReference>
<evidence type="ECO:0000256" key="2">
    <source>
        <dbReference type="ARBA" id="ARBA00022475"/>
    </source>
</evidence>
<dbReference type="InterPro" id="IPR013098">
    <property type="entry name" value="Ig_I-set"/>
</dbReference>
<dbReference type="InterPro" id="IPR003599">
    <property type="entry name" value="Ig_sub"/>
</dbReference>
<evidence type="ECO:0000313" key="9">
    <source>
        <dbReference type="EMBL" id="GIY73271.1"/>
    </source>
</evidence>
<organism evidence="9 10">
    <name type="scientific">Caerostris extrusa</name>
    <name type="common">Bark spider</name>
    <name type="synonym">Caerostris bankana</name>
    <dbReference type="NCBI Taxonomy" id="172846"/>
    <lineage>
        <taxon>Eukaryota</taxon>
        <taxon>Metazoa</taxon>
        <taxon>Ecdysozoa</taxon>
        <taxon>Arthropoda</taxon>
        <taxon>Chelicerata</taxon>
        <taxon>Arachnida</taxon>
        <taxon>Araneae</taxon>
        <taxon>Araneomorphae</taxon>
        <taxon>Entelegynae</taxon>
        <taxon>Araneoidea</taxon>
        <taxon>Araneidae</taxon>
        <taxon>Caerostris</taxon>
    </lineage>
</organism>
<dbReference type="GO" id="GO:0008046">
    <property type="term" value="F:axon guidance receptor activity"/>
    <property type="evidence" value="ECO:0007669"/>
    <property type="project" value="TreeGrafter"/>
</dbReference>
<dbReference type="SMART" id="SM00409">
    <property type="entry name" value="IG"/>
    <property type="match status" value="2"/>
</dbReference>
<dbReference type="CDD" id="cd00096">
    <property type="entry name" value="Ig"/>
    <property type="match status" value="1"/>
</dbReference>
<evidence type="ECO:0000256" key="4">
    <source>
        <dbReference type="ARBA" id="ARBA00023136"/>
    </source>
</evidence>
<dbReference type="GO" id="GO:0005886">
    <property type="term" value="C:plasma membrane"/>
    <property type="evidence" value="ECO:0007669"/>
    <property type="project" value="UniProtKB-SubCell"/>
</dbReference>
<keyword evidence="5" id="KW-1015">Disulfide bond</keyword>
<proteinExistence type="predicted"/>
<dbReference type="InterPro" id="IPR003598">
    <property type="entry name" value="Ig_sub2"/>
</dbReference>
<comment type="subcellular location">
    <subcellularLocation>
        <location evidence="1">Cell membrane</location>
    </subcellularLocation>
</comment>
<feature type="domain" description="Ig-like" evidence="8">
    <location>
        <begin position="36"/>
        <end position="124"/>
    </location>
</feature>
<sequence>MDVTKTKKNDITTSKMSTNLLIGKIQASDIGFAEEPPVLNPMYVPSNLAIGDNIEIFCIVKRGSYPVQIEWFHNDKKVTSIQKYKITNSESSSHLSIGKIQPDDIGNYTCIAKNRFGQDSNTVILIIEDGMAEEPVLNPLLIPPNLSLGDNIELLCTLKRGSLPLTFKWLHNEVDVTQILKSKIAVNKMSTHFSIGKIQATDIGNYTCVVSNRFGEDKGTLQVIIDGNFGEGEAPVLNPMFIPPNLAVGDMTELTCTVKEEACLFHSRGETADDPPVLNPLVTPPNLALGDITELFAP</sequence>
<dbReference type="InterPro" id="IPR036179">
    <property type="entry name" value="Ig-like_dom_sf"/>
</dbReference>
<protein>
    <submittedName>
        <fullName evidence="9">Titin</fullName>
    </submittedName>
</protein>
<evidence type="ECO:0000313" key="10">
    <source>
        <dbReference type="Proteomes" id="UP001054945"/>
    </source>
</evidence>
<evidence type="ECO:0000256" key="6">
    <source>
        <dbReference type="ARBA" id="ARBA00023180"/>
    </source>
</evidence>
<dbReference type="GO" id="GO:0043025">
    <property type="term" value="C:neuronal cell body"/>
    <property type="evidence" value="ECO:0007669"/>
    <property type="project" value="TreeGrafter"/>
</dbReference>
<dbReference type="PROSITE" id="PS50835">
    <property type="entry name" value="IG_LIKE"/>
    <property type="match status" value="2"/>
</dbReference>
<name>A0AAV4VSP6_CAEEX</name>
<evidence type="ECO:0000256" key="5">
    <source>
        <dbReference type="ARBA" id="ARBA00023157"/>
    </source>
</evidence>
<evidence type="ECO:0000259" key="8">
    <source>
        <dbReference type="PROSITE" id="PS50835"/>
    </source>
</evidence>
<keyword evidence="3" id="KW-0732">Signal</keyword>
<accession>A0AAV4VSP6</accession>
<evidence type="ECO:0000256" key="3">
    <source>
        <dbReference type="ARBA" id="ARBA00022729"/>
    </source>
</evidence>
<dbReference type="PANTHER" id="PTHR45080:SF32">
    <property type="entry name" value="MAM DOMAIN CONTAINING GLYCOSYLPHOSPHATIDYLINOSITOL ANCHOR 1"/>
    <property type="match status" value="1"/>
</dbReference>
<dbReference type="EMBL" id="BPLR01015052">
    <property type="protein sequence ID" value="GIY73271.1"/>
    <property type="molecule type" value="Genomic_DNA"/>
</dbReference>
<keyword evidence="7" id="KW-0393">Immunoglobulin domain</keyword>
<keyword evidence="4" id="KW-0472">Membrane</keyword>
<dbReference type="FunFam" id="2.60.40.10:FF:000333">
    <property type="entry name" value="Down syndrome cell adhesion molecule"/>
    <property type="match status" value="1"/>
</dbReference>
<evidence type="ECO:0000256" key="1">
    <source>
        <dbReference type="ARBA" id="ARBA00004236"/>
    </source>
</evidence>
<dbReference type="GO" id="GO:0030424">
    <property type="term" value="C:axon"/>
    <property type="evidence" value="ECO:0007669"/>
    <property type="project" value="TreeGrafter"/>
</dbReference>
<dbReference type="GO" id="GO:0007156">
    <property type="term" value="P:homophilic cell adhesion via plasma membrane adhesion molecules"/>
    <property type="evidence" value="ECO:0007669"/>
    <property type="project" value="TreeGrafter"/>
</dbReference>
<feature type="domain" description="Ig-like" evidence="8">
    <location>
        <begin position="135"/>
        <end position="226"/>
    </location>
</feature>
<keyword evidence="10" id="KW-1185">Reference proteome</keyword>
<dbReference type="Proteomes" id="UP001054945">
    <property type="component" value="Unassembled WGS sequence"/>
</dbReference>
<reference evidence="9 10" key="1">
    <citation type="submission" date="2021-06" db="EMBL/GenBank/DDBJ databases">
        <title>Caerostris extrusa draft genome.</title>
        <authorList>
            <person name="Kono N."/>
            <person name="Arakawa K."/>
        </authorList>
    </citation>
    <scope>NUCLEOTIDE SEQUENCE [LARGE SCALE GENOMIC DNA]</scope>
</reference>
<gene>
    <name evidence="9" type="primary">TTN_2</name>
    <name evidence="9" type="ORF">CEXT_5091</name>
</gene>
<keyword evidence="6" id="KW-0325">Glycoprotein</keyword>
<dbReference type="GO" id="GO:0050808">
    <property type="term" value="P:synapse organization"/>
    <property type="evidence" value="ECO:0007669"/>
    <property type="project" value="TreeGrafter"/>
</dbReference>
<dbReference type="PANTHER" id="PTHR45080">
    <property type="entry name" value="CONTACTIN 5"/>
    <property type="match status" value="1"/>
</dbReference>
<dbReference type="InterPro" id="IPR050958">
    <property type="entry name" value="Cell_Adh-Cytoskel_Orgn"/>
</dbReference>
<dbReference type="FunFam" id="2.60.40.10:FF:000357">
    <property type="entry name" value="Fc receptor like 1"/>
    <property type="match status" value="1"/>
</dbReference>
<keyword evidence="2" id="KW-1003">Cell membrane</keyword>
<dbReference type="SMART" id="SM00408">
    <property type="entry name" value="IGc2"/>
    <property type="match status" value="2"/>
</dbReference>
<dbReference type="InterPro" id="IPR007110">
    <property type="entry name" value="Ig-like_dom"/>
</dbReference>